<keyword evidence="9" id="KW-1185">Reference proteome</keyword>
<dbReference type="InterPro" id="IPR030678">
    <property type="entry name" value="Peptide/Ni-bd"/>
</dbReference>
<dbReference type="Pfam" id="PF00496">
    <property type="entry name" value="SBP_bac_5"/>
    <property type="match status" value="1"/>
</dbReference>
<dbReference type="EMBL" id="AP024718">
    <property type="protein sequence ID" value="BCX88192.1"/>
    <property type="molecule type" value="Genomic_DNA"/>
</dbReference>
<feature type="domain" description="Solute-binding protein family 5" evidence="7">
    <location>
        <begin position="166"/>
        <end position="587"/>
    </location>
</feature>
<dbReference type="CDD" id="cd08505">
    <property type="entry name" value="PBP2_NikA_DppA_OppA_like_18"/>
    <property type="match status" value="1"/>
</dbReference>
<evidence type="ECO:0000313" key="9">
    <source>
        <dbReference type="Proteomes" id="UP001321450"/>
    </source>
</evidence>
<evidence type="ECO:0000256" key="1">
    <source>
        <dbReference type="ARBA" id="ARBA00004196"/>
    </source>
</evidence>
<dbReference type="GO" id="GO:0030288">
    <property type="term" value="C:outer membrane-bounded periplasmic space"/>
    <property type="evidence" value="ECO:0007669"/>
    <property type="project" value="UniProtKB-ARBA"/>
</dbReference>
<feature type="chain" id="PRO_5043874297" evidence="6">
    <location>
        <begin position="22"/>
        <end position="720"/>
    </location>
</feature>
<evidence type="ECO:0000256" key="2">
    <source>
        <dbReference type="ARBA" id="ARBA00005695"/>
    </source>
</evidence>
<dbReference type="PANTHER" id="PTHR30290:SF10">
    <property type="entry name" value="PERIPLASMIC OLIGOPEPTIDE-BINDING PROTEIN-RELATED"/>
    <property type="match status" value="1"/>
</dbReference>
<organism evidence="8 9">
    <name type="scientific">Methylomarinovum tepidoasis</name>
    <dbReference type="NCBI Taxonomy" id="2840183"/>
    <lineage>
        <taxon>Bacteria</taxon>
        <taxon>Pseudomonadati</taxon>
        <taxon>Pseudomonadota</taxon>
        <taxon>Gammaproteobacteria</taxon>
        <taxon>Methylococcales</taxon>
        <taxon>Methylothermaceae</taxon>
        <taxon>Methylomarinovum</taxon>
    </lineage>
</organism>
<dbReference type="RefSeq" id="WP_286293270.1">
    <property type="nucleotide sequence ID" value="NZ_AP024718.1"/>
</dbReference>
<dbReference type="GO" id="GO:1904680">
    <property type="term" value="F:peptide transmembrane transporter activity"/>
    <property type="evidence" value="ECO:0007669"/>
    <property type="project" value="TreeGrafter"/>
</dbReference>
<feature type="signal peptide" evidence="6">
    <location>
        <begin position="1"/>
        <end position="21"/>
    </location>
</feature>
<dbReference type="GO" id="GO:0043190">
    <property type="term" value="C:ATP-binding cassette (ABC) transporter complex"/>
    <property type="evidence" value="ECO:0007669"/>
    <property type="project" value="InterPro"/>
</dbReference>
<dbReference type="InterPro" id="IPR039424">
    <property type="entry name" value="SBP_5"/>
</dbReference>
<proteinExistence type="inferred from homology"/>
<keyword evidence="5" id="KW-0472">Membrane</keyword>
<evidence type="ECO:0000256" key="4">
    <source>
        <dbReference type="ARBA" id="ARBA00022729"/>
    </source>
</evidence>
<evidence type="ECO:0000256" key="5">
    <source>
        <dbReference type="SAM" id="Phobius"/>
    </source>
</evidence>
<evidence type="ECO:0000259" key="7">
    <source>
        <dbReference type="Pfam" id="PF00496"/>
    </source>
</evidence>
<dbReference type="PIRSF" id="PIRSF002741">
    <property type="entry name" value="MppA"/>
    <property type="match status" value="1"/>
</dbReference>
<evidence type="ECO:0000256" key="3">
    <source>
        <dbReference type="ARBA" id="ARBA00022448"/>
    </source>
</evidence>
<dbReference type="Gene3D" id="3.10.105.10">
    <property type="entry name" value="Dipeptide-binding Protein, Domain 3"/>
    <property type="match status" value="1"/>
</dbReference>
<evidence type="ECO:0000256" key="6">
    <source>
        <dbReference type="SAM" id="SignalP"/>
    </source>
</evidence>
<comment type="similarity">
    <text evidence="2">Belongs to the bacterial solute-binding protein 5 family.</text>
</comment>
<dbReference type="KEGG" id="meiy:MIN45_P0560"/>
<name>A0AAU9CKP1_9GAMM</name>
<dbReference type="Proteomes" id="UP001321450">
    <property type="component" value="Chromosome"/>
</dbReference>
<dbReference type="Gene3D" id="3.40.190.10">
    <property type="entry name" value="Periplasmic binding protein-like II"/>
    <property type="match status" value="1"/>
</dbReference>
<feature type="transmembrane region" description="Helical" evidence="5">
    <location>
        <begin position="686"/>
        <end position="706"/>
    </location>
</feature>
<keyword evidence="4 6" id="KW-0732">Signal</keyword>
<reference evidence="9" key="1">
    <citation type="journal article" date="2024" name="Int. J. Syst. Evol. Microbiol.">
        <title>Methylomarinovum tepidoasis sp. nov., a moderately thermophilic methanotroph of the family Methylothermaceae isolated from a deep-sea hydrothermal field.</title>
        <authorList>
            <person name="Hirayama H."/>
            <person name="Takaki Y."/>
            <person name="Abe M."/>
            <person name="Miyazaki M."/>
            <person name="Uematsu K."/>
            <person name="Matsui Y."/>
            <person name="Takai K."/>
        </authorList>
    </citation>
    <scope>NUCLEOTIDE SEQUENCE [LARGE SCALE GENOMIC DNA]</scope>
    <source>
        <strain evidence="9">IN45</strain>
    </source>
</reference>
<accession>A0AAU9CKP1</accession>
<dbReference type="AlphaFoldDB" id="A0AAU9CKP1"/>
<dbReference type="InterPro" id="IPR000914">
    <property type="entry name" value="SBP_5_dom"/>
</dbReference>
<keyword evidence="3" id="KW-0813">Transport</keyword>
<dbReference type="Gene3D" id="3.90.76.10">
    <property type="entry name" value="Dipeptide-binding Protein, Domain 1"/>
    <property type="match status" value="1"/>
</dbReference>
<keyword evidence="5" id="KW-0812">Transmembrane</keyword>
<comment type="subcellular location">
    <subcellularLocation>
        <location evidence="1">Cell envelope</location>
    </subcellularLocation>
</comment>
<keyword evidence="5" id="KW-1133">Transmembrane helix</keyword>
<dbReference type="SUPFAM" id="SSF53850">
    <property type="entry name" value="Periplasmic binding protein-like II"/>
    <property type="match status" value="1"/>
</dbReference>
<evidence type="ECO:0000313" key="8">
    <source>
        <dbReference type="EMBL" id="BCX88192.1"/>
    </source>
</evidence>
<dbReference type="PANTHER" id="PTHR30290">
    <property type="entry name" value="PERIPLASMIC BINDING COMPONENT OF ABC TRANSPORTER"/>
    <property type="match status" value="1"/>
</dbReference>
<protein>
    <submittedName>
        <fullName evidence="8">Oligopeptide transport system substrate-binding protein</fullName>
    </submittedName>
</protein>
<sequence>MKLTHLLLIALWIIAAPGCQGPLNDPYPARECRANIFYTSFSERPKHLDPAVAYSSDEYRLIAQIYEPPLQYHYLKRPYTLAPLAASELPQVRYFDATGHELPADTPARRIAYSEWRIRIRPGMRYQPHPAFARDAEGRLRYRRLSEEDLEDIALPADFPHQASREVTAEDFVYQIKRLVHPQIHSPIAGLMQTYIVGLKDFAQAMRQRYEREKPAGFFDVRPYAIEGVKVVDRYTYTIRIYSKYPQFKYWLAMPFFAPIPWEADVFYHQRPLIERNLTLDWFPVGSGPYLLLENNPNRRMVLARNPNFHGETYPTAGEAGDAARGLLADAGRPLPFIDRIHYIRERESIPAWNKFLQGYYEGSGIGSDSFEQAIRFSNGGQAELTPAMQAKGIQLRTAVAPSIFYLGFNLLDPVVGGLDEAHRKLRQALSIAIDYEEYIAIFANGRGIPAQGVLPPGIFGYRPGPEGINPYVYRWQDGRPVRKPIAEAKRLLAEAGFPNGRDPKSGEPLLLYFDVPGGGPDDKARLNWYRKQFAKLGIQLVVRATDYNRFQEKMRTGAAQIFTWGWNADYPDPENFFFLLYGPNGKVKSGGENAANYENPEFDRLFERMRTMDDGPERQAIIDRMQNIVRRDAPWVFGFHPKNFALYHQWLYNLKPNLMANNTVKYLRLNPDLRAELRARWNRPLWWPLLVLLAGLVLAVIPAWLRYRKRMQATALPKN</sequence>
<gene>
    <name evidence="8" type="ORF">MIN45_P0560</name>
</gene>
<dbReference type="GO" id="GO:0015833">
    <property type="term" value="P:peptide transport"/>
    <property type="evidence" value="ECO:0007669"/>
    <property type="project" value="TreeGrafter"/>
</dbReference>